<evidence type="ECO:0000256" key="8">
    <source>
        <dbReference type="SAM" id="Phobius"/>
    </source>
</evidence>
<dbReference type="GO" id="GO:0005886">
    <property type="term" value="C:plasma membrane"/>
    <property type="evidence" value="ECO:0007669"/>
    <property type="project" value="UniProtKB-SubCell"/>
</dbReference>
<evidence type="ECO:0000256" key="2">
    <source>
        <dbReference type="ARBA" id="ARBA00022448"/>
    </source>
</evidence>
<dbReference type="Pfam" id="PF02653">
    <property type="entry name" value="BPD_transp_2"/>
    <property type="match status" value="1"/>
</dbReference>
<feature type="transmembrane region" description="Helical" evidence="8">
    <location>
        <begin position="100"/>
        <end position="125"/>
    </location>
</feature>
<evidence type="ECO:0000256" key="1">
    <source>
        <dbReference type="ARBA" id="ARBA00004651"/>
    </source>
</evidence>
<keyword evidence="3" id="KW-1003">Cell membrane</keyword>
<evidence type="ECO:0000256" key="3">
    <source>
        <dbReference type="ARBA" id="ARBA00022475"/>
    </source>
</evidence>
<feature type="transmembrane region" description="Helical" evidence="8">
    <location>
        <begin position="170"/>
        <end position="192"/>
    </location>
</feature>
<proteinExistence type="predicted"/>
<evidence type="ECO:0000313" key="9">
    <source>
        <dbReference type="EMBL" id="HIS65335.1"/>
    </source>
</evidence>
<gene>
    <name evidence="9" type="ORF">IAA83_08200</name>
</gene>
<feature type="transmembrane region" description="Helical" evidence="8">
    <location>
        <begin position="303"/>
        <end position="322"/>
    </location>
</feature>
<dbReference type="EMBL" id="DVJJ01000121">
    <property type="protein sequence ID" value="HIS65335.1"/>
    <property type="molecule type" value="Genomic_DNA"/>
</dbReference>
<feature type="transmembrane region" description="Helical" evidence="8">
    <location>
        <begin position="14"/>
        <end position="33"/>
    </location>
</feature>
<comment type="caution">
    <text evidence="9">The sequence shown here is derived from an EMBL/GenBank/DDBJ whole genome shotgun (WGS) entry which is preliminary data.</text>
</comment>
<evidence type="ECO:0000313" key="10">
    <source>
        <dbReference type="Proteomes" id="UP000886741"/>
    </source>
</evidence>
<feature type="transmembrane region" description="Helical" evidence="8">
    <location>
        <begin position="70"/>
        <end position="88"/>
    </location>
</feature>
<dbReference type="Proteomes" id="UP000886741">
    <property type="component" value="Unassembled WGS sequence"/>
</dbReference>
<evidence type="ECO:0000256" key="6">
    <source>
        <dbReference type="ARBA" id="ARBA00022989"/>
    </source>
</evidence>
<comment type="subcellular location">
    <subcellularLocation>
        <location evidence="1">Cell membrane</location>
        <topology evidence="1">Multi-pass membrane protein</topology>
    </subcellularLocation>
</comment>
<organism evidence="9 10">
    <name type="scientific">Candidatus Avoscillospira avistercoris</name>
    <dbReference type="NCBI Taxonomy" id="2840707"/>
    <lineage>
        <taxon>Bacteria</taxon>
        <taxon>Bacillati</taxon>
        <taxon>Bacillota</taxon>
        <taxon>Clostridia</taxon>
        <taxon>Eubacteriales</taxon>
        <taxon>Oscillospiraceae</taxon>
        <taxon>Oscillospiraceae incertae sedis</taxon>
        <taxon>Candidatus Avoscillospira</taxon>
    </lineage>
</organism>
<reference evidence="9" key="2">
    <citation type="journal article" date="2021" name="PeerJ">
        <title>Extensive microbial diversity within the chicken gut microbiome revealed by metagenomics and culture.</title>
        <authorList>
            <person name="Gilroy R."/>
            <person name="Ravi A."/>
            <person name="Getino M."/>
            <person name="Pursley I."/>
            <person name="Horton D.L."/>
            <person name="Alikhan N.F."/>
            <person name="Baker D."/>
            <person name="Gharbi K."/>
            <person name="Hall N."/>
            <person name="Watson M."/>
            <person name="Adriaenssens E.M."/>
            <person name="Foster-Nyarko E."/>
            <person name="Jarju S."/>
            <person name="Secka A."/>
            <person name="Antonio M."/>
            <person name="Oren A."/>
            <person name="Chaudhuri R.R."/>
            <person name="La Ragione R."/>
            <person name="Hildebrand F."/>
            <person name="Pallen M.J."/>
        </authorList>
    </citation>
    <scope>NUCLEOTIDE SEQUENCE</scope>
    <source>
        <strain evidence="9">ChiBcec16-1751</strain>
    </source>
</reference>
<feature type="transmembrane region" description="Helical" evidence="8">
    <location>
        <begin position="45"/>
        <end position="63"/>
    </location>
</feature>
<evidence type="ECO:0000256" key="7">
    <source>
        <dbReference type="ARBA" id="ARBA00023136"/>
    </source>
</evidence>
<dbReference type="CDD" id="cd06579">
    <property type="entry name" value="TM_PBP1_transp_AraH_like"/>
    <property type="match status" value="1"/>
</dbReference>
<evidence type="ECO:0000256" key="5">
    <source>
        <dbReference type="ARBA" id="ARBA00022692"/>
    </source>
</evidence>
<dbReference type="GO" id="GO:0022857">
    <property type="term" value="F:transmembrane transporter activity"/>
    <property type="evidence" value="ECO:0007669"/>
    <property type="project" value="InterPro"/>
</dbReference>
<keyword evidence="5 8" id="KW-0812">Transmembrane</keyword>
<name>A0A9D1JTE8_9FIRM</name>
<dbReference type="PANTHER" id="PTHR32196">
    <property type="entry name" value="ABC TRANSPORTER PERMEASE PROTEIN YPHD-RELATED-RELATED"/>
    <property type="match status" value="1"/>
</dbReference>
<dbReference type="PANTHER" id="PTHR32196:SF21">
    <property type="entry name" value="ABC TRANSPORTER PERMEASE PROTEIN YPHD-RELATED"/>
    <property type="match status" value="1"/>
</dbReference>
<keyword evidence="4" id="KW-0997">Cell inner membrane</keyword>
<protein>
    <submittedName>
        <fullName evidence="9">ABC transporter permease</fullName>
    </submittedName>
</protein>
<dbReference type="InterPro" id="IPR001851">
    <property type="entry name" value="ABC_transp_permease"/>
</dbReference>
<keyword evidence="7 8" id="KW-0472">Membrane</keyword>
<accession>A0A9D1JTE8</accession>
<keyword evidence="6 8" id="KW-1133">Transmembrane helix</keyword>
<keyword evidence="2" id="KW-0813">Transport</keyword>
<reference evidence="9" key="1">
    <citation type="submission" date="2020-10" db="EMBL/GenBank/DDBJ databases">
        <authorList>
            <person name="Gilroy R."/>
        </authorList>
    </citation>
    <scope>NUCLEOTIDE SEQUENCE</scope>
    <source>
        <strain evidence="9">ChiBcec16-1751</strain>
    </source>
</reference>
<evidence type="ECO:0000256" key="4">
    <source>
        <dbReference type="ARBA" id="ARBA00022519"/>
    </source>
</evidence>
<feature type="transmembrane region" description="Helical" evidence="8">
    <location>
        <begin position="132"/>
        <end position="158"/>
    </location>
</feature>
<sequence length="330" mass="35496">MTEVKKHYRSNPHLYRLLAITVLWMLFMAVTRFDKFYTFKNFQTIAAQFPEFGLMSLGVMLCMMTGGIDLSCVGVANLTSILCALLMTKLAGESGVLSPATFPIIVVVVLAIGALCGTFSGLLVAKVRIPPILATLGVNELLTGICMVLTGGAALSAFPKEMTTMLAANIGGVLPVRLLVFVAMAVLVWFMLCKTTYGTKLLLLGTSEKVARYSGMKTERMLIRTYMTSGICSALGGLMMLSTYASARADYGSQYTLQTILIVVLGGVSPNGGKGKISGVILAIILLKLLESGINRFQNISSYYISLIWGGVLILAMVMDYVTGDKRSRA</sequence>
<feature type="transmembrane region" description="Helical" evidence="8">
    <location>
        <begin position="226"/>
        <end position="245"/>
    </location>
</feature>
<dbReference type="AlphaFoldDB" id="A0A9D1JTE8"/>